<comment type="caution">
    <text evidence="4">The sequence shown here is derived from an EMBL/GenBank/DDBJ whole genome shotgun (WGS) entry which is preliminary data.</text>
</comment>
<evidence type="ECO:0000313" key="5">
    <source>
        <dbReference type="Proteomes" id="UP001365542"/>
    </source>
</evidence>
<protein>
    <submittedName>
        <fullName evidence="4">Uncharacterized protein</fullName>
    </submittedName>
</protein>
<feature type="signal peptide" evidence="1">
    <location>
        <begin position="1"/>
        <end position="21"/>
    </location>
</feature>
<accession>A0AAV9WR59</accession>
<dbReference type="AlphaFoldDB" id="A0AAV9WR59"/>
<gene>
    <name evidence="4" type="ORF">TWF694_005989</name>
</gene>
<dbReference type="InterPro" id="IPR055647">
    <property type="entry name" value="DUF7223"/>
</dbReference>
<evidence type="ECO:0000256" key="1">
    <source>
        <dbReference type="SAM" id="SignalP"/>
    </source>
</evidence>
<keyword evidence="5" id="KW-1185">Reference proteome</keyword>
<evidence type="ECO:0000313" key="4">
    <source>
        <dbReference type="EMBL" id="KAK6523091.1"/>
    </source>
</evidence>
<name>A0AAV9WR59_9PEZI</name>
<feature type="chain" id="PRO_5043586656" evidence="1">
    <location>
        <begin position="22"/>
        <end position="798"/>
    </location>
</feature>
<feature type="domain" description="DUF7029" evidence="2">
    <location>
        <begin position="122"/>
        <end position="222"/>
    </location>
</feature>
<organism evidence="4 5">
    <name type="scientific">Orbilia ellipsospora</name>
    <dbReference type="NCBI Taxonomy" id="2528407"/>
    <lineage>
        <taxon>Eukaryota</taxon>
        <taxon>Fungi</taxon>
        <taxon>Dikarya</taxon>
        <taxon>Ascomycota</taxon>
        <taxon>Pezizomycotina</taxon>
        <taxon>Orbiliomycetes</taxon>
        <taxon>Orbiliales</taxon>
        <taxon>Orbiliaceae</taxon>
        <taxon>Orbilia</taxon>
    </lineage>
</organism>
<keyword evidence="1" id="KW-0732">Signal</keyword>
<dbReference type="InterPro" id="IPR054293">
    <property type="entry name" value="DUF7029"/>
</dbReference>
<dbReference type="Proteomes" id="UP001365542">
    <property type="component" value="Unassembled WGS sequence"/>
</dbReference>
<sequence length="798" mass="90257">MLSKLLPAFLLCSLGIRAVWAGPMGIPERPAGHKPLEPGQWRIPQGYQEMSLMSEEEIYPPHLRKRADDHERLKLQNETTLIFKASPKKKGKRDDWLEGLTKEEFKDYLAKIKVEPFSEDLKKHPIIQFDNFKDLVKGGKPDMSKISSYMITLDFVTKSACESAQKAWDLNPKDPKDYFYLVIDTVGPESPDTKRATPFQVQTVKTEGTTAKLEAYPMAWDVMGKLDIGIYTNKPKTGLSKRFGVDLNPNMHFDINFNDKEKKNITMFQYPFFDLTPKAEIDQRYKITCQQCYATGSIDLAARFQTSWWWVTEASVTAAAKFDAALDVVLAVEADKKRDFKSDPYEWPFRLWEIPCTPLTIFGIINFGPKINMGAVATLKLTGKITAGLALKASIDTKLHLDLADLKAFDPSTIKGPEVSVKPHLDKAVVEATAGLALSNGFAISLDILNSGVESVAELLLPKFEYKLAGGYNSKGYCKNNGVPNSKKARREVKAISAHEQSTLAVEKRRDEPVDMNADDNSGKWGISAVPSIGFQVKFTGLKGKGVLKDIIPEAGTWKPEFLNQMFPMGGEVCGSFGEFKKPKKMQIKSGEKDHKKPMTEREKQVKKVEEANARVRQQQNAYWDAHKRQKLGDVVPEITFSYKKIQVEEEVEEIVEQNVEKDFIYTLNGETKTQKGSRKEKKKIMKKIKVDKMQKYFTLTTTDEGKYIIGNKKEFTKPMIEFQRYISCKMKIKDPRTGNYIFFLACLSDNPLVRSQTACPFTEELKPLKAWADEKSDGIPNIILCQGPSVYAVKDWV</sequence>
<proteinExistence type="predicted"/>
<dbReference type="Pfam" id="PF23865">
    <property type="entry name" value="DUF7223"/>
    <property type="match status" value="1"/>
</dbReference>
<evidence type="ECO:0000259" key="2">
    <source>
        <dbReference type="Pfam" id="PF22974"/>
    </source>
</evidence>
<reference evidence="4 5" key="1">
    <citation type="submission" date="2019-10" db="EMBL/GenBank/DDBJ databases">
        <authorList>
            <person name="Palmer J.M."/>
        </authorList>
    </citation>
    <scope>NUCLEOTIDE SEQUENCE [LARGE SCALE GENOMIC DNA]</scope>
    <source>
        <strain evidence="4 5">TWF694</strain>
    </source>
</reference>
<evidence type="ECO:0000259" key="3">
    <source>
        <dbReference type="Pfam" id="PF23865"/>
    </source>
</evidence>
<dbReference type="Pfam" id="PF22974">
    <property type="entry name" value="DUF7029"/>
    <property type="match status" value="1"/>
</dbReference>
<dbReference type="EMBL" id="JAVHJO010000019">
    <property type="protein sequence ID" value="KAK6523091.1"/>
    <property type="molecule type" value="Genomic_DNA"/>
</dbReference>
<feature type="domain" description="DUF7223" evidence="3">
    <location>
        <begin position="284"/>
        <end position="482"/>
    </location>
</feature>